<dbReference type="EMBL" id="CP031423">
    <property type="protein sequence ID" value="AZS37536.1"/>
    <property type="molecule type" value="Genomic_DNA"/>
</dbReference>
<reference evidence="1 2" key="1">
    <citation type="submission" date="2018-08" db="EMBL/GenBank/DDBJ databases">
        <title>Microbacterium lemovicicum sp. nov., a bacterium isolated from a natural uranium-rich soil.</title>
        <authorList>
            <person name="ORTET P."/>
        </authorList>
    </citation>
    <scope>NUCLEOTIDE SEQUENCE [LARGE SCALE GENOMIC DNA]</scope>
    <source>
        <strain evidence="1 2">Viu22</strain>
    </source>
</reference>
<dbReference type="AlphaFoldDB" id="A0A3Q9J0C8"/>
<gene>
    <name evidence="1" type="ORF">CVS47_02173</name>
</gene>
<dbReference type="OrthoDB" id="9800974at2"/>
<sequence>MSSESTDAQSFFRVEANESGRWSFIDPNGEPFISLAINHLDDSDLRYPHNVEVFDRKYASRKAWTKGVVRDLQDLNFNTIGWTSQYISGGWGEALDWFGDPVDLGHSSPWPDDHLLSAGMPYVVQIRVQEIEDWNGHPAFRDVYGEDFQKYADWIARRMVSDHKDSTNLIGYFLVDIPSWLPHASGRFWPGFEGLTPEEHDKKLFDVATQYYKTVTEAIRRYDPNHLILGDRYNGNKGIPEAALRAMTPYVDVLSVQYFTGKTDDEYTTMIEDLRGWHELTGKPVVIADIGNWVPTQMNPHRTSDMETQAERGGDYANGLAKVVAEPWIIGWHWCGYIENLGRGWGIKDPNDEFYSEMTDQVRDANAAAQSAIAGSAEGNKS</sequence>
<dbReference type="SUPFAM" id="SSF51445">
    <property type="entry name" value="(Trans)glycosidases"/>
    <property type="match status" value="1"/>
</dbReference>
<evidence type="ECO:0000313" key="1">
    <source>
        <dbReference type="EMBL" id="AZS37536.1"/>
    </source>
</evidence>
<dbReference type="KEGG" id="mlv:CVS47_02173"/>
<dbReference type="RefSeq" id="WP_127096081.1">
    <property type="nucleotide sequence ID" value="NZ_CP031423.1"/>
</dbReference>
<dbReference type="InterPro" id="IPR017853">
    <property type="entry name" value="GH"/>
</dbReference>
<evidence type="ECO:0008006" key="3">
    <source>
        <dbReference type="Google" id="ProtNLM"/>
    </source>
</evidence>
<accession>A0A3Q9J0C8</accession>
<dbReference type="Proteomes" id="UP000276888">
    <property type="component" value="Chromosome"/>
</dbReference>
<organism evidence="1 2">
    <name type="scientific">Microbacterium lemovicicum</name>
    <dbReference type="NCBI Taxonomy" id="1072463"/>
    <lineage>
        <taxon>Bacteria</taxon>
        <taxon>Bacillati</taxon>
        <taxon>Actinomycetota</taxon>
        <taxon>Actinomycetes</taxon>
        <taxon>Micrococcales</taxon>
        <taxon>Microbacteriaceae</taxon>
        <taxon>Microbacterium</taxon>
    </lineage>
</organism>
<keyword evidence="2" id="KW-1185">Reference proteome</keyword>
<protein>
    <recommendedName>
        <fullName evidence="3">Agarase</fullName>
    </recommendedName>
</protein>
<name>A0A3Q9J0C8_9MICO</name>
<proteinExistence type="predicted"/>
<evidence type="ECO:0000313" key="2">
    <source>
        <dbReference type="Proteomes" id="UP000276888"/>
    </source>
</evidence>
<dbReference type="Gene3D" id="3.20.20.80">
    <property type="entry name" value="Glycosidases"/>
    <property type="match status" value="2"/>
</dbReference>